<sequence>MPSWVALTCNPSGGIKVTEHGSGYACLGWWLHHAGSPTPNSGVLRQAGFTEQRKLWATNSGGITSRCTISPQRQVCLALEPSSFALF</sequence>
<comment type="caution">
    <text evidence="1">The sequence shown here is derived from an EMBL/GenBank/DDBJ whole genome shotgun (WGS) entry which is preliminary data.</text>
</comment>
<name>A0A444XA53_ARAHY</name>
<accession>A0A444XA53</accession>
<gene>
    <name evidence="1" type="ORF">Ahy_B10g106242</name>
</gene>
<organism evidence="1 2">
    <name type="scientific">Arachis hypogaea</name>
    <name type="common">Peanut</name>
    <dbReference type="NCBI Taxonomy" id="3818"/>
    <lineage>
        <taxon>Eukaryota</taxon>
        <taxon>Viridiplantae</taxon>
        <taxon>Streptophyta</taxon>
        <taxon>Embryophyta</taxon>
        <taxon>Tracheophyta</taxon>
        <taxon>Spermatophyta</taxon>
        <taxon>Magnoliopsida</taxon>
        <taxon>eudicotyledons</taxon>
        <taxon>Gunneridae</taxon>
        <taxon>Pentapetalae</taxon>
        <taxon>rosids</taxon>
        <taxon>fabids</taxon>
        <taxon>Fabales</taxon>
        <taxon>Fabaceae</taxon>
        <taxon>Papilionoideae</taxon>
        <taxon>50 kb inversion clade</taxon>
        <taxon>dalbergioids sensu lato</taxon>
        <taxon>Dalbergieae</taxon>
        <taxon>Pterocarpus clade</taxon>
        <taxon>Arachis</taxon>
    </lineage>
</organism>
<evidence type="ECO:0000313" key="2">
    <source>
        <dbReference type="Proteomes" id="UP000289738"/>
    </source>
</evidence>
<protein>
    <submittedName>
        <fullName evidence="1">Uncharacterized protein</fullName>
    </submittedName>
</protein>
<dbReference type="EMBL" id="SDMP01000020">
    <property type="protein sequence ID" value="RYQ86578.1"/>
    <property type="molecule type" value="Genomic_DNA"/>
</dbReference>
<keyword evidence="2" id="KW-1185">Reference proteome</keyword>
<dbReference type="AntiFam" id="ANF00038">
    <property type="entry name" value="Overlaps SRP RNA, same strand"/>
</dbReference>
<proteinExistence type="predicted"/>
<dbReference type="AlphaFoldDB" id="A0A444XA53"/>
<reference evidence="1 2" key="1">
    <citation type="submission" date="2019-01" db="EMBL/GenBank/DDBJ databases">
        <title>Sequencing of cultivated peanut Arachis hypogaea provides insights into genome evolution and oil improvement.</title>
        <authorList>
            <person name="Chen X."/>
        </authorList>
    </citation>
    <scope>NUCLEOTIDE SEQUENCE [LARGE SCALE GENOMIC DNA]</scope>
    <source>
        <strain evidence="2">cv. Fuhuasheng</strain>
        <tissue evidence="1">Leaves</tissue>
    </source>
</reference>
<dbReference type="Proteomes" id="UP000289738">
    <property type="component" value="Chromosome B10"/>
</dbReference>
<evidence type="ECO:0000313" key="1">
    <source>
        <dbReference type="EMBL" id="RYQ86578.1"/>
    </source>
</evidence>